<dbReference type="SUPFAM" id="SSF144091">
    <property type="entry name" value="Rhomboid-like"/>
    <property type="match status" value="1"/>
</dbReference>
<evidence type="ECO:0000256" key="1">
    <source>
        <dbReference type="ARBA" id="ARBA00004141"/>
    </source>
</evidence>
<evidence type="ECO:0000256" key="3">
    <source>
        <dbReference type="ARBA" id="ARBA00022692"/>
    </source>
</evidence>
<reference evidence="9 10" key="1">
    <citation type="submission" date="2016-10" db="EMBL/GenBank/DDBJ databases">
        <authorList>
            <person name="de Groot N.N."/>
        </authorList>
    </citation>
    <scope>NUCLEOTIDE SEQUENCE [LARGE SCALE GENOMIC DNA]</scope>
    <source>
        <strain evidence="9 10">DSM 25927</strain>
    </source>
</reference>
<evidence type="ECO:0000256" key="5">
    <source>
        <dbReference type="ARBA" id="ARBA00022989"/>
    </source>
</evidence>
<keyword evidence="6 7" id="KW-0472">Membrane</keyword>
<keyword evidence="4" id="KW-0378">Hydrolase</keyword>
<dbReference type="InterPro" id="IPR022764">
    <property type="entry name" value="Peptidase_S54_rhomboid_dom"/>
</dbReference>
<dbReference type="Proteomes" id="UP000199233">
    <property type="component" value="Unassembled WGS sequence"/>
</dbReference>
<feature type="transmembrane region" description="Helical" evidence="7">
    <location>
        <begin position="110"/>
        <end position="127"/>
    </location>
</feature>
<evidence type="ECO:0000259" key="8">
    <source>
        <dbReference type="Pfam" id="PF01694"/>
    </source>
</evidence>
<evidence type="ECO:0000313" key="10">
    <source>
        <dbReference type="Proteomes" id="UP000199233"/>
    </source>
</evidence>
<comment type="subcellular location">
    <subcellularLocation>
        <location evidence="1">Membrane</location>
        <topology evidence="1">Multi-pass membrane protein</topology>
    </subcellularLocation>
</comment>
<evidence type="ECO:0000313" key="9">
    <source>
        <dbReference type="EMBL" id="SER15542.1"/>
    </source>
</evidence>
<proteinExistence type="inferred from homology"/>
<protein>
    <submittedName>
        <fullName evidence="9">Membrane associated serine protease, rhomboid family</fullName>
    </submittedName>
</protein>
<keyword evidence="10" id="KW-1185">Reference proteome</keyword>
<feature type="transmembrane region" description="Helical" evidence="7">
    <location>
        <begin position="165"/>
        <end position="182"/>
    </location>
</feature>
<accession>A0A1H9LVN0</accession>
<dbReference type="Gene3D" id="1.20.1540.10">
    <property type="entry name" value="Rhomboid-like"/>
    <property type="match status" value="1"/>
</dbReference>
<keyword evidence="3 7" id="KW-0812">Transmembrane</keyword>
<dbReference type="RefSeq" id="WP_218140261.1">
    <property type="nucleotide sequence ID" value="NZ_FOFS01000017.1"/>
</dbReference>
<evidence type="ECO:0000256" key="7">
    <source>
        <dbReference type="SAM" id="Phobius"/>
    </source>
</evidence>
<keyword evidence="5 7" id="KW-1133">Transmembrane helix</keyword>
<gene>
    <name evidence="9" type="ORF">SAMN04488038_11778</name>
</gene>
<dbReference type="GO" id="GO:0016020">
    <property type="term" value="C:membrane"/>
    <property type="evidence" value="ECO:0007669"/>
    <property type="project" value="UniProtKB-SubCell"/>
</dbReference>
<name>A0A1H9LVN0_9GAMM</name>
<dbReference type="InterPro" id="IPR050925">
    <property type="entry name" value="Rhomboid_protease_S54"/>
</dbReference>
<dbReference type="GO" id="GO:0004252">
    <property type="term" value="F:serine-type endopeptidase activity"/>
    <property type="evidence" value="ECO:0007669"/>
    <property type="project" value="InterPro"/>
</dbReference>
<dbReference type="GO" id="GO:0006508">
    <property type="term" value="P:proteolysis"/>
    <property type="evidence" value="ECO:0007669"/>
    <property type="project" value="UniProtKB-KW"/>
</dbReference>
<evidence type="ECO:0000256" key="6">
    <source>
        <dbReference type="ARBA" id="ARBA00023136"/>
    </source>
</evidence>
<dbReference type="PANTHER" id="PTHR43731:SF14">
    <property type="entry name" value="PRESENILIN-ASSOCIATED RHOMBOID-LIKE PROTEIN, MITOCHONDRIAL"/>
    <property type="match status" value="1"/>
</dbReference>
<dbReference type="STRING" id="489703.SAMN04488038_11778"/>
<dbReference type="AlphaFoldDB" id="A0A1H9LVN0"/>
<feature type="transmembrane region" description="Helical" evidence="7">
    <location>
        <begin position="134"/>
        <end position="153"/>
    </location>
</feature>
<evidence type="ECO:0000256" key="4">
    <source>
        <dbReference type="ARBA" id="ARBA00022801"/>
    </source>
</evidence>
<feature type="domain" description="Peptidase S54 rhomboid" evidence="8">
    <location>
        <begin position="44"/>
        <end position="182"/>
    </location>
</feature>
<dbReference type="InterPro" id="IPR035952">
    <property type="entry name" value="Rhomboid-like_sf"/>
</dbReference>
<keyword evidence="9" id="KW-0645">Protease</keyword>
<organism evidence="9 10">
    <name type="scientific">Solimonas aquatica</name>
    <dbReference type="NCBI Taxonomy" id="489703"/>
    <lineage>
        <taxon>Bacteria</taxon>
        <taxon>Pseudomonadati</taxon>
        <taxon>Pseudomonadota</taxon>
        <taxon>Gammaproteobacteria</taxon>
        <taxon>Nevskiales</taxon>
        <taxon>Nevskiaceae</taxon>
        <taxon>Solimonas</taxon>
    </lineage>
</organism>
<comment type="similarity">
    <text evidence="2">Belongs to the peptidase S54 family.</text>
</comment>
<dbReference type="PANTHER" id="PTHR43731">
    <property type="entry name" value="RHOMBOID PROTEASE"/>
    <property type="match status" value="1"/>
</dbReference>
<evidence type="ECO:0000256" key="2">
    <source>
        <dbReference type="ARBA" id="ARBA00009045"/>
    </source>
</evidence>
<sequence length="194" mass="21363">MRAPLTLILLLLNLAAFALEMRSGDAFVTQYALWPYGRGFAPLQLLSSGFLHANLLHLGSNMLGLWMFGREVERALGSTRFALLYFASLLSAALTQLLVVSGMAETTPTVGASGAVFGVLMAFAMLFPRRIIVLLFPPIPMPAWLFVLLYAAFELYAGVHGTFSGVAHFAHLGGLLGAWLLMRGWRRRVVRSWY</sequence>
<feature type="transmembrane region" description="Helical" evidence="7">
    <location>
        <begin position="50"/>
        <end position="69"/>
    </location>
</feature>
<feature type="transmembrane region" description="Helical" evidence="7">
    <location>
        <begin position="81"/>
        <end position="104"/>
    </location>
</feature>
<dbReference type="EMBL" id="FOFS01000017">
    <property type="protein sequence ID" value="SER15542.1"/>
    <property type="molecule type" value="Genomic_DNA"/>
</dbReference>
<dbReference type="Pfam" id="PF01694">
    <property type="entry name" value="Rhomboid"/>
    <property type="match status" value="1"/>
</dbReference>